<reference evidence="6 7" key="1">
    <citation type="journal article" date="2015" name="Nat. Commun.">
        <title>Outbred genome sequencing and CRISPR/Cas9 gene editing in butterflies.</title>
        <authorList>
            <person name="Li X."/>
            <person name="Fan D."/>
            <person name="Zhang W."/>
            <person name="Liu G."/>
            <person name="Zhang L."/>
            <person name="Zhao L."/>
            <person name="Fang X."/>
            <person name="Chen L."/>
            <person name="Dong Y."/>
            <person name="Chen Y."/>
            <person name="Ding Y."/>
            <person name="Zhao R."/>
            <person name="Feng M."/>
            <person name="Zhu Y."/>
            <person name="Feng Y."/>
            <person name="Jiang X."/>
            <person name="Zhu D."/>
            <person name="Xiang H."/>
            <person name="Feng X."/>
            <person name="Li S."/>
            <person name="Wang J."/>
            <person name="Zhang G."/>
            <person name="Kronforst M.R."/>
            <person name="Wang W."/>
        </authorList>
    </citation>
    <scope>NUCLEOTIDE SEQUENCE [LARGE SCALE GENOMIC DNA]</scope>
    <source>
        <strain evidence="6">Ya'a_city_454_Px</strain>
        <tissue evidence="6">Whole body</tissue>
    </source>
</reference>
<keyword evidence="4" id="KW-0539">Nucleus</keyword>
<dbReference type="InterPro" id="IPR000253">
    <property type="entry name" value="FHA_dom"/>
</dbReference>
<dbReference type="Gene3D" id="2.60.200.20">
    <property type="match status" value="1"/>
</dbReference>
<evidence type="ECO:0000259" key="5">
    <source>
        <dbReference type="PROSITE" id="PS50006"/>
    </source>
</evidence>
<accession>A0A194QC45</accession>
<dbReference type="Proteomes" id="UP000053268">
    <property type="component" value="Unassembled WGS sequence"/>
</dbReference>
<keyword evidence="7" id="KW-1185">Reference proteome</keyword>
<dbReference type="PANTHER" id="PTHR45881:SF7">
    <property type="entry name" value="CHECKPOINT SUPPRESSOR 1-LIKE, ISOFORM A-RELATED"/>
    <property type="match status" value="1"/>
</dbReference>
<gene>
    <name evidence="6" type="ORF">RR46_09763</name>
</gene>
<dbReference type="EMBL" id="KQ459232">
    <property type="protein sequence ID" value="KPJ02560.1"/>
    <property type="molecule type" value="Genomic_DNA"/>
</dbReference>
<dbReference type="CDD" id="cd22688">
    <property type="entry name" value="FHA_FOXK"/>
    <property type="match status" value="1"/>
</dbReference>
<name>A0A194QC45_PAPXU</name>
<evidence type="ECO:0000313" key="7">
    <source>
        <dbReference type="Proteomes" id="UP000053268"/>
    </source>
</evidence>
<evidence type="ECO:0000256" key="4">
    <source>
        <dbReference type="ARBA" id="ARBA00023242"/>
    </source>
</evidence>
<dbReference type="SMART" id="SM00240">
    <property type="entry name" value="FHA"/>
    <property type="match status" value="1"/>
</dbReference>
<dbReference type="PANTHER" id="PTHR45881">
    <property type="entry name" value="CHECKPOINT SUPPRESSOR 1-LIKE, ISOFORM A-RELATED"/>
    <property type="match status" value="1"/>
</dbReference>
<evidence type="ECO:0000256" key="2">
    <source>
        <dbReference type="ARBA" id="ARBA00023015"/>
    </source>
</evidence>
<dbReference type="GO" id="GO:0000981">
    <property type="term" value="F:DNA-binding transcription factor activity, RNA polymerase II-specific"/>
    <property type="evidence" value="ECO:0007669"/>
    <property type="project" value="TreeGrafter"/>
</dbReference>
<sequence length="194" mass="21735">MAQTQFTRSSESDAWALLALKSAPASPSKVQWAQEPAPIAIARLDGRDFEYLIRQKRVIIGRNSSSGQVDVNMGHSSFISRRHLELFYDHPEFYLTCNSKNGVLVDGVFQRKGSAAMLLPKSSKLSLFGLVTYKVAPPFAILQTYTGLAAHNVYFFIVFPNIRRSRRYLSKSGFSALSVLCPMCQFNCNIAFRV</sequence>
<feature type="domain" description="FHA" evidence="5">
    <location>
        <begin position="58"/>
        <end position="110"/>
    </location>
</feature>
<dbReference type="AlphaFoldDB" id="A0A194QC45"/>
<protein>
    <submittedName>
        <fullName evidence="6">Forkhead box protein K1</fullName>
    </submittedName>
</protein>
<dbReference type="STRING" id="66420.A0A194QC45"/>
<dbReference type="SUPFAM" id="SSF49879">
    <property type="entry name" value="SMAD/FHA domain"/>
    <property type="match status" value="1"/>
</dbReference>
<keyword evidence="2" id="KW-0805">Transcription regulation</keyword>
<evidence type="ECO:0000313" key="6">
    <source>
        <dbReference type="EMBL" id="KPJ02560.1"/>
    </source>
</evidence>
<dbReference type="PROSITE" id="PS50006">
    <property type="entry name" value="FHA_DOMAIN"/>
    <property type="match status" value="1"/>
</dbReference>
<organism evidence="6 7">
    <name type="scientific">Papilio xuthus</name>
    <name type="common">Asian swallowtail butterfly</name>
    <dbReference type="NCBI Taxonomy" id="66420"/>
    <lineage>
        <taxon>Eukaryota</taxon>
        <taxon>Metazoa</taxon>
        <taxon>Ecdysozoa</taxon>
        <taxon>Arthropoda</taxon>
        <taxon>Hexapoda</taxon>
        <taxon>Insecta</taxon>
        <taxon>Pterygota</taxon>
        <taxon>Neoptera</taxon>
        <taxon>Endopterygota</taxon>
        <taxon>Lepidoptera</taxon>
        <taxon>Glossata</taxon>
        <taxon>Ditrysia</taxon>
        <taxon>Papilionoidea</taxon>
        <taxon>Papilionidae</taxon>
        <taxon>Papilioninae</taxon>
        <taxon>Papilio</taxon>
    </lineage>
</organism>
<evidence type="ECO:0000256" key="3">
    <source>
        <dbReference type="ARBA" id="ARBA00023163"/>
    </source>
</evidence>
<evidence type="ECO:0000256" key="1">
    <source>
        <dbReference type="ARBA" id="ARBA00004123"/>
    </source>
</evidence>
<keyword evidence="3" id="KW-0804">Transcription</keyword>
<dbReference type="GO" id="GO:0005634">
    <property type="term" value="C:nucleus"/>
    <property type="evidence" value="ECO:0007669"/>
    <property type="project" value="UniProtKB-SubCell"/>
</dbReference>
<dbReference type="InterPro" id="IPR008984">
    <property type="entry name" value="SMAD_FHA_dom_sf"/>
</dbReference>
<proteinExistence type="predicted"/>
<comment type="subcellular location">
    <subcellularLocation>
        <location evidence="1">Nucleus</location>
    </subcellularLocation>
</comment>
<dbReference type="GO" id="GO:0000978">
    <property type="term" value="F:RNA polymerase II cis-regulatory region sequence-specific DNA binding"/>
    <property type="evidence" value="ECO:0007669"/>
    <property type="project" value="TreeGrafter"/>
</dbReference>
<dbReference type="Pfam" id="PF00498">
    <property type="entry name" value="FHA"/>
    <property type="match status" value="1"/>
</dbReference>